<feature type="non-terminal residue" evidence="2">
    <location>
        <position position="22"/>
    </location>
</feature>
<proteinExistence type="predicted"/>
<name>A0A383EW12_9ZZZZ</name>
<accession>A0A383EW12</accession>
<dbReference type="EMBL" id="UINC01229400">
    <property type="protein sequence ID" value="SVE61096.1"/>
    <property type="molecule type" value="Genomic_DNA"/>
</dbReference>
<protein>
    <submittedName>
        <fullName evidence="2">Uncharacterized protein</fullName>
    </submittedName>
</protein>
<gene>
    <name evidence="2" type="ORF">METZ01_LOCUS513950</name>
</gene>
<sequence>LVSMSKMRRQETDGEMIRTIRG</sequence>
<evidence type="ECO:0000256" key="1">
    <source>
        <dbReference type="SAM" id="MobiDB-lite"/>
    </source>
</evidence>
<feature type="compositionally biased region" description="Basic and acidic residues" evidence="1">
    <location>
        <begin position="8"/>
        <end position="22"/>
    </location>
</feature>
<feature type="non-terminal residue" evidence="2">
    <location>
        <position position="1"/>
    </location>
</feature>
<evidence type="ECO:0000313" key="2">
    <source>
        <dbReference type="EMBL" id="SVE61096.1"/>
    </source>
</evidence>
<feature type="region of interest" description="Disordered" evidence="1">
    <location>
        <begin position="1"/>
        <end position="22"/>
    </location>
</feature>
<organism evidence="2">
    <name type="scientific">marine metagenome</name>
    <dbReference type="NCBI Taxonomy" id="408172"/>
    <lineage>
        <taxon>unclassified sequences</taxon>
        <taxon>metagenomes</taxon>
        <taxon>ecological metagenomes</taxon>
    </lineage>
</organism>
<dbReference type="AlphaFoldDB" id="A0A383EW12"/>
<reference evidence="2" key="1">
    <citation type="submission" date="2018-05" db="EMBL/GenBank/DDBJ databases">
        <authorList>
            <person name="Lanie J.A."/>
            <person name="Ng W.-L."/>
            <person name="Kazmierczak K.M."/>
            <person name="Andrzejewski T.M."/>
            <person name="Davidsen T.M."/>
            <person name="Wayne K.J."/>
            <person name="Tettelin H."/>
            <person name="Glass J.I."/>
            <person name="Rusch D."/>
            <person name="Podicherti R."/>
            <person name="Tsui H.-C.T."/>
            <person name="Winkler M.E."/>
        </authorList>
    </citation>
    <scope>NUCLEOTIDE SEQUENCE</scope>
</reference>